<evidence type="ECO:0000313" key="2">
    <source>
        <dbReference type="Proteomes" id="UP000479710"/>
    </source>
</evidence>
<comment type="caution">
    <text evidence="1">The sequence shown here is derived from an EMBL/GenBank/DDBJ whole genome shotgun (WGS) entry which is preliminary data.</text>
</comment>
<accession>A0A6G1C0Q1</accession>
<name>A0A6G1C0Q1_9ORYZ</name>
<dbReference type="AlphaFoldDB" id="A0A6G1C0Q1"/>
<gene>
    <name evidence="1" type="ORF">E2562_029713</name>
</gene>
<reference evidence="1 2" key="1">
    <citation type="submission" date="2019-11" db="EMBL/GenBank/DDBJ databases">
        <title>Whole genome sequence of Oryza granulata.</title>
        <authorList>
            <person name="Li W."/>
        </authorList>
    </citation>
    <scope>NUCLEOTIDE SEQUENCE [LARGE SCALE GENOMIC DNA]</scope>
    <source>
        <strain evidence="2">cv. Menghai</strain>
        <tissue evidence="1">Leaf</tissue>
    </source>
</reference>
<evidence type="ECO:0000313" key="1">
    <source>
        <dbReference type="EMBL" id="KAF0893829.1"/>
    </source>
</evidence>
<proteinExistence type="predicted"/>
<sequence length="106" mass="11592">MAIGHSDACVPISVGWRRGDRSRPSLQIHASVDHAESLMSLAGDDDDVHQPGHCRRGKQGGPFKTTTVVFDRAGEAPRSIDVDHLIVQFDWDKLGLVQSMQGIVTF</sequence>
<protein>
    <submittedName>
        <fullName evidence="1">Uncharacterized protein</fullName>
    </submittedName>
</protein>
<dbReference type="EMBL" id="SPHZ02000011">
    <property type="protein sequence ID" value="KAF0893829.1"/>
    <property type="molecule type" value="Genomic_DNA"/>
</dbReference>
<dbReference type="Proteomes" id="UP000479710">
    <property type="component" value="Unassembled WGS sequence"/>
</dbReference>
<organism evidence="1 2">
    <name type="scientific">Oryza meyeriana var. granulata</name>
    <dbReference type="NCBI Taxonomy" id="110450"/>
    <lineage>
        <taxon>Eukaryota</taxon>
        <taxon>Viridiplantae</taxon>
        <taxon>Streptophyta</taxon>
        <taxon>Embryophyta</taxon>
        <taxon>Tracheophyta</taxon>
        <taxon>Spermatophyta</taxon>
        <taxon>Magnoliopsida</taxon>
        <taxon>Liliopsida</taxon>
        <taxon>Poales</taxon>
        <taxon>Poaceae</taxon>
        <taxon>BOP clade</taxon>
        <taxon>Oryzoideae</taxon>
        <taxon>Oryzeae</taxon>
        <taxon>Oryzinae</taxon>
        <taxon>Oryza</taxon>
        <taxon>Oryza meyeriana</taxon>
    </lineage>
</organism>
<keyword evidence="2" id="KW-1185">Reference proteome</keyword>